<dbReference type="InterPro" id="IPR036291">
    <property type="entry name" value="NAD(P)-bd_dom_sf"/>
</dbReference>
<keyword evidence="7 9" id="KW-0486">Methionine biosynthesis</keyword>
<dbReference type="PANTHER" id="PTHR48099:SF5">
    <property type="entry name" value="C-1-TETRAHYDROFOLATE SYNTHASE, CYTOPLASMIC"/>
    <property type="match status" value="1"/>
</dbReference>
<feature type="region of interest" description="Disordered" evidence="10">
    <location>
        <begin position="1"/>
        <end position="32"/>
    </location>
</feature>
<dbReference type="PANTHER" id="PTHR48099">
    <property type="entry name" value="C-1-TETRAHYDROFOLATE SYNTHASE, CYTOPLASMIC-RELATED"/>
    <property type="match status" value="1"/>
</dbReference>
<evidence type="ECO:0000256" key="10">
    <source>
        <dbReference type="SAM" id="MobiDB-lite"/>
    </source>
</evidence>
<dbReference type="Gene3D" id="3.40.50.720">
    <property type="entry name" value="NAD(P)-binding Rossmann-like Domain"/>
    <property type="match status" value="1"/>
</dbReference>
<comment type="subunit">
    <text evidence="9">Homodimer.</text>
</comment>
<keyword evidence="3 9" id="KW-0658">Purine biosynthesis</keyword>
<dbReference type="PRINTS" id="PR00085">
    <property type="entry name" value="THFDHDRGNASE"/>
</dbReference>
<evidence type="ECO:0000256" key="6">
    <source>
        <dbReference type="ARBA" id="ARBA00023002"/>
    </source>
</evidence>
<dbReference type="RefSeq" id="WP_189099206.1">
    <property type="nucleotide sequence ID" value="NZ_BMQO01000002.1"/>
</dbReference>
<dbReference type="EMBL" id="BMQO01000002">
    <property type="protein sequence ID" value="GGS18437.1"/>
    <property type="molecule type" value="Genomic_DNA"/>
</dbReference>
<dbReference type="InterPro" id="IPR046346">
    <property type="entry name" value="Aminoacid_DH-like_N_sf"/>
</dbReference>
<evidence type="ECO:0000256" key="9">
    <source>
        <dbReference type="HAMAP-Rule" id="MF_01576"/>
    </source>
</evidence>
<comment type="similarity">
    <text evidence="9">Belongs to the tetrahydrofolate dehydrogenase/cyclohydrolase family.</text>
</comment>
<dbReference type="EC" id="1.5.1.5" evidence="9"/>
<evidence type="ECO:0000256" key="3">
    <source>
        <dbReference type="ARBA" id="ARBA00022755"/>
    </source>
</evidence>
<name>A0ABQ2SCM8_9DEIO</name>
<keyword evidence="9" id="KW-0028">Amino-acid biosynthesis</keyword>
<feature type="domain" description="Tetrahydrofolate dehydrogenase/cyclohydrolase NAD(P)-binding" evidence="12">
    <location>
        <begin position="171"/>
        <end position="310"/>
    </location>
</feature>
<sequence length="316" mass="33034">MPTPDSPTPAHHTQAHDTPGHDTPGHDTATAPTLLTGALTGKALADQVTRDVKADLRAWTFRPHLVSVLASGDPASRVYVDSKARRAERLGVQFTARDLGDTLTDAALHATLDELSADPGVHGIMLELPLAPGLDADAALLRLAPRKDVEGLSPANLALIAAGREAEALLPPTPRSIRFLLRAALGDDLRGLNIAVIGPGRTVGRPLTFMLNNRGATVTLCNEHTRDLGRVLAGVDAVVVAVGRAGLLRPEHVQPHHVVIDAGINVQPGGVVGDALPDLPVRAQSPVPGGVGPLTSALMYQNLVRAVKLQRGEAVE</sequence>
<accession>A0ABQ2SCM8</accession>
<evidence type="ECO:0000256" key="8">
    <source>
        <dbReference type="ARBA" id="ARBA00023268"/>
    </source>
</evidence>
<comment type="pathway">
    <text evidence="1 9">One-carbon metabolism; tetrahydrofolate interconversion.</text>
</comment>
<keyword evidence="4 9" id="KW-0378">Hydrolase</keyword>
<evidence type="ECO:0000259" key="12">
    <source>
        <dbReference type="Pfam" id="PF02882"/>
    </source>
</evidence>
<keyword evidence="9" id="KW-0368">Histidine biosynthesis</keyword>
<comment type="caution">
    <text evidence="13">The sequence shown here is derived from an EMBL/GenBank/DDBJ whole genome shotgun (WGS) entry which is preliminary data.</text>
</comment>
<feature type="domain" description="Tetrahydrofolate dehydrogenase/cyclohydrolase catalytic" evidence="11">
    <location>
        <begin position="39"/>
        <end position="150"/>
    </location>
</feature>
<organism evidence="13 14">
    <name type="scientific">Deinococcus knuensis</name>
    <dbReference type="NCBI Taxonomy" id="1837380"/>
    <lineage>
        <taxon>Bacteria</taxon>
        <taxon>Thermotogati</taxon>
        <taxon>Deinococcota</taxon>
        <taxon>Deinococci</taxon>
        <taxon>Deinococcales</taxon>
        <taxon>Deinococcaceae</taxon>
        <taxon>Deinococcus</taxon>
    </lineage>
</organism>
<feature type="binding site" evidence="9">
    <location>
        <begin position="198"/>
        <end position="200"/>
    </location>
    <ligand>
        <name>NADP(+)</name>
        <dbReference type="ChEBI" id="CHEBI:58349"/>
    </ligand>
</feature>
<evidence type="ECO:0000259" key="11">
    <source>
        <dbReference type="Pfam" id="PF00763"/>
    </source>
</evidence>
<protein>
    <recommendedName>
        <fullName evidence="9">Bifunctional protein FolD</fullName>
    </recommendedName>
    <domain>
        <recommendedName>
            <fullName evidence="9">Methylenetetrahydrofolate dehydrogenase</fullName>
            <ecNumber evidence="9">1.5.1.5</ecNumber>
        </recommendedName>
    </domain>
    <domain>
        <recommendedName>
            <fullName evidence="9">Methenyltetrahydrofolate cyclohydrolase</fullName>
            <ecNumber evidence="9">3.5.4.9</ecNumber>
        </recommendedName>
    </domain>
</protein>
<evidence type="ECO:0000256" key="4">
    <source>
        <dbReference type="ARBA" id="ARBA00022801"/>
    </source>
</evidence>
<comment type="caution">
    <text evidence="9">Lacks conserved residue(s) required for the propagation of feature annotation.</text>
</comment>
<dbReference type="InterPro" id="IPR020631">
    <property type="entry name" value="THF_DH/CycHdrlase_NAD-bd_dom"/>
</dbReference>
<evidence type="ECO:0000256" key="1">
    <source>
        <dbReference type="ARBA" id="ARBA00004777"/>
    </source>
</evidence>
<proteinExistence type="inferred from homology"/>
<comment type="catalytic activity">
    <reaction evidence="9">
        <text>(6R)-5,10-methenyltetrahydrofolate + H2O = (6R)-10-formyltetrahydrofolate + H(+)</text>
        <dbReference type="Rhea" id="RHEA:23700"/>
        <dbReference type="ChEBI" id="CHEBI:15377"/>
        <dbReference type="ChEBI" id="CHEBI:15378"/>
        <dbReference type="ChEBI" id="CHEBI:57455"/>
        <dbReference type="ChEBI" id="CHEBI:195366"/>
        <dbReference type="EC" id="3.5.4.9"/>
    </reaction>
</comment>
<dbReference type="Pfam" id="PF00763">
    <property type="entry name" value="THF_DHG_CYH"/>
    <property type="match status" value="1"/>
</dbReference>
<evidence type="ECO:0000256" key="2">
    <source>
        <dbReference type="ARBA" id="ARBA00022563"/>
    </source>
</evidence>
<dbReference type="HAMAP" id="MF_01576">
    <property type="entry name" value="THF_DHG_CYH"/>
    <property type="match status" value="1"/>
</dbReference>
<dbReference type="EC" id="3.5.4.9" evidence="9"/>
<gene>
    <name evidence="9 13" type="primary">folD</name>
    <name evidence="13" type="ORF">GCM10008961_07430</name>
</gene>
<feature type="binding site" evidence="9">
    <location>
        <position position="264"/>
    </location>
    <ligand>
        <name>NADP(+)</name>
        <dbReference type="ChEBI" id="CHEBI:58349"/>
    </ligand>
</feature>
<dbReference type="SUPFAM" id="SSF51735">
    <property type="entry name" value="NAD(P)-binding Rossmann-fold domains"/>
    <property type="match status" value="1"/>
</dbReference>
<comment type="catalytic activity">
    <reaction evidence="9">
        <text>(6R)-5,10-methylene-5,6,7,8-tetrahydrofolate + NADP(+) = (6R)-5,10-methenyltetrahydrofolate + NADPH</text>
        <dbReference type="Rhea" id="RHEA:22812"/>
        <dbReference type="ChEBI" id="CHEBI:15636"/>
        <dbReference type="ChEBI" id="CHEBI:57455"/>
        <dbReference type="ChEBI" id="CHEBI:57783"/>
        <dbReference type="ChEBI" id="CHEBI:58349"/>
        <dbReference type="EC" id="1.5.1.5"/>
    </reaction>
</comment>
<reference evidence="14" key="1">
    <citation type="journal article" date="2019" name="Int. J. Syst. Evol. Microbiol.">
        <title>The Global Catalogue of Microorganisms (GCM) 10K type strain sequencing project: providing services to taxonomists for standard genome sequencing and annotation.</title>
        <authorList>
            <consortium name="The Broad Institute Genomics Platform"/>
            <consortium name="The Broad Institute Genome Sequencing Center for Infectious Disease"/>
            <person name="Wu L."/>
            <person name="Ma J."/>
        </authorList>
    </citation>
    <scope>NUCLEOTIDE SEQUENCE [LARGE SCALE GENOMIC DNA]</scope>
    <source>
        <strain evidence="14">JCM 31406</strain>
    </source>
</reference>
<dbReference type="SUPFAM" id="SSF53223">
    <property type="entry name" value="Aminoacid dehydrogenase-like, N-terminal domain"/>
    <property type="match status" value="1"/>
</dbReference>
<dbReference type="Gene3D" id="3.40.50.10860">
    <property type="entry name" value="Leucine Dehydrogenase, chain A, domain 1"/>
    <property type="match status" value="1"/>
</dbReference>
<keyword evidence="2 9" id="KW-0554">One-carbon metabolism</keyword>
<dbReference type="InterPro" id="IPR000672">
    <property type="entry name" value="THF_DH/CycHdrlase"/>
</dbReference>
<dbReference type="Proteomes" id="UP000620633">
    <property type="component" value="Unassembled WGS sequence"/>
</dbReference>
<evidence type="ECO:0000256" key="5">
    <source>
        <dbReference type="ARBA" id="ARBA00022857"/>
    </source>
</evidence>
<evidence type="ECO:0000313" key="14">
    <source>
        <dbReference type="Proteomes" id="UP000620633"/>
    </source>
</evidence>
<keyword evidence="5 9" id="KW-0521">NADP</keyword>
<feature type="compositionally biased region" description="Basic and acidic residues" evidence="10">
    <location>
        <begin position="14"/>
        <end position="25"/>
    </location>
</feature>
<evidence type="ECO:0000313" key="13">
    <source>
        <dbReference type="EMBL" id="GGS18437.1"/>
    </source>
</evidence>
<dbReference type="InterPro" id="IPR020630">
    <property type="entry name" value="THF_DH/CycHdrlase_cat_dom"/>
</dbReference>
<keyword evidence="6 9" id="KW-0560">Oxidoreductase</keyword>
<comment type="function">
    <text evidence="9">Catalyzes the oxidation of 5,10-methylenetetrahydrofolate to 5,10-methenyltetrahydrofolate and then the hydrolysis of 5,10-methenyltetrahydrofolate to 10-formyltetrahydrofolate.</text>
</comment>
<evidence type="ECO:0000256" key="7">
    <source>
        <dbReference type="ARBA" id="ARBA00023167"/>
    </source>
</evidence>
<keyword evidence="14" id="KW-1185">Reference proteome</keyword>
<dbReference type="Pfam" id="PF02882">
    <property type="entry name" value="THF_DHG_CYH_C"/>
    <property type="match status" value="1"/>
</dbReference>
<keyword evidence="8 9" id="KW-0511">Multifunctional enzyme</keyword>